<evidence type="ECO:0000256" key="1">
    <source>
        <dbReference type="SAM" id="Phobius"/>
    </source>
</evidence>
<accession>A0A412X1R0</accession>
<name>A0A412X1R0_9BACT</name>
<dbReference type="GeneID" id="93099334"/>
<dbReference type="EMBL" id="QRZA01000008">
    <property type="protein sequence ID" value="RGV34341.1"/>
    <property type="molecule type" value="Genomic_DNA"/>
</dbReference>
<dbReference type="Proteomes" id="UP000654720">
    <property type="component" value="Chromosome"/>
</dbReference>
<evidence type="ECO:0000313" key="5">
    <source>
        <dbReference type="Proteomes" id="UP000654720"/>
    </source>
</evidence>
<reference evidence="3 4" key="1">
    <citation type="submission" date="2018-08" db="EMBL/GenBank/DDBJ databases">
        <title>A genome reference for cultivated species of the human gut microbiota.</title>
        <authorList>
            <person name="Zou Y."/>
            <person name="Xue W."/>
            <person name="Luo G."/>
        </authorList>
    </citation>
    <scope>NUCLEOTIDE SEQUENCE [LARGE SCALE GENOMIC DNA]</scope>
    <source>
        <strain evidence="3 4">AF14-49</strain>
    </source>
</reference>
<reference evidence="2 5" key="2">
    <citation type="submission" date="2021-02" db="EMBL/GenBank/DDBJ databases">
        <title>FDA dAtabase for Regulatory Grade micrObial Sequences (FDA-ARGOS): Supporting development and validation of Infectious Disease Dx tests.</title>
        <authorList>
            <person name="Carlson P."/>
            <person name="Fischbach M."/>
            <person name="Hastie J."/>
            <person name="Bilen M."/>
            <person name="Cheng A."/>
            <person name="Tallon L."/>
            <person name="Sadzewicz L."/>
            <person name="Zhao X."/>
            <person name="Boylan J."/>
            <person name="Ott S."/>
            <person name="Bowen H."/>
            <person name="Vavikolanu K."/>
            <person name="Mehta A."/>
            <person name="Aluvathingal J."/>
            <person name="Nadendla S."/>
            <person name="Yan Y."/>
            <person name="Sichtig H."/>
        </authorList>
    </citation>
    <scope>NUCLEOTIDE SEQUENCE [LARGE SCALE GENOMIC DNA]</scope>
    <source>
        <strain evidence="2 5">FDAARGOS_1229</strain>
    </source>
</reference>
<keyword evidence="1" id="KW-0812">Transmembrane</keyword>
<dbReference type="EMBL" id="CP069450">
    <property type="protein sequence ID" value="QRO51703.1"/>
    <property type="molecule type" value="Genomic_DNA"/>
</dbReference>
<gene>
    <name evidence="3" type="ORF">DWW18_08485</name>
    <name evidence="2" type="ORF">I6J59_08970</name>
</gene>
<feature type="transmembrane region" description="Helical" evidence="1">
    <location>
        <begin position="67"/>
        <end position="86"/>
    </location>
</feature>
<evidence type="ECO:0000313" key="2">
    <source>
        <dbReference type="EMBL" id="QRO51703.1"/>
    </source>
</evidence>
<keyword evidence="5" id="KW-1185">Reference proteome</keyword>
<organism evidence="3 4">
    <name type="scientific">Butyricimonas virosa</name>
    <dbReference type="NCBI Taxonomy" id="544645"/>
    <lineage>
        <taxon>Bacteria</taxon>
        <taxon>Pseudomonadati</taxon>
        <taxon>Bacteroidota</taxon>
        <taxon>Bacteroidia</taxon>
        <taxon>Bacteroidales</taxon>
        <taxon>Odoribacteraceae</taxon>
        <taxon>Butyricimonas</taxon>
    </lineage>
</organism>
<proteinExistence type="predicted"/>
<keyword evidence="1" id="KW-1133">Transmembrane helix</keyword>
<keyword evidence="1" id="KW-0472">Membrane</keyword>
<dbReference type="RefSeq" id="WP_027200988.1">
    <property type="nucleotide sequence ID" value="NZ_CAJKXH010000017.1"/>
</dbReference>
<dbReference type="Proteomes" id="UP000283589">
    <property type="component" value="Unassembled WGS sequence"/>
</dbReference>
<evidence type="ECO:0008006" key="6">
    <source>
        <dbReference type="Google" id="ProtNLM"/>
    </source>
</evidence>
<evidence type="ECO:0000313" key="4">
    <source>
        <dbReference type="Proteomes" id="UP000283589"/>
    </source>
</evidence>
<sequence>MKMLSNLVSEIGDVIDSLTLSSKEKMQLRANLTEVLSRFEADLQREQSSVIRSESQGNWLQRSWRPIVMLVFSSVVLLGIFTPLPLPDNGSRFWDLLEIGLGGYVVGRSFESVSQGLGKRIKNLLKK</sequence>
<dbReference type="AlphaFoldDB" id="A0A412X1R0"/>
<evidence type="ECO:0000313" key="3">
    <source>
        <dbReference type="EMBL" id="RGV34341.1"/>
    </source>
</evidence>
<dbReference type="InterPro" id="IPR021497">
    <property type="entry name" value="GTA_holin_3TM"/>
</dbReference>
<dbReference type="Pfam" id="PF11351">
    <property type="entry name" value="GTA_holin_3TM"/>
    <property type="match status" value="1"/>
</dbReference>
<dbReference type="STRING" id="1121130.GCA_000519105_02247"/>
<protein>
    <recommendedName>
        <fullName evidence="6">Holin</fullName>
    </recommendedName>
</protein>